<accession>A0AAD8MUV4</accession>
<dbReference type="Proteomes" id="UP001237642">
    <property type="component" value="Unassembled WGS sequence"/>
</dbReference>
<dbReference type="SUPFAM" id="SSF53383">
    <property type="entry name" value="PLP-dependent transferases"/>
    <property type="match status" value="1"/>
</dbReference>
<comment type="caution">
    <text evidence="3">The sequence shown here is derived from an EMBL/GenBank/DDBJ whole genome shotgun (WGS) entry which is preliminary data.</text>
</comment>
<evidence type="ECO:0000256" key="1">
    <source>
        <dbReference type="ARBA" id="ARBA00044504"/>
    </source>
</evidence>
<feature type="transmembrane region" description="Helical" evidence="2">
    <location>
        <begin position="95"/>
        <end position="112"/>
    </location>
</feature>
<dbReference type="GO" id="GO:0016020">
    <property type="term" value="C:membrane"/>
    <property type="evidence" value="ECO:0007669"/>
    <property type="project" value="InterPro"/>
</dbReference>
<keyword evidence="4" id="KW-1185">Reference proteome</keyword>
<sequence length="216" mass="24191">MYINYKRFCLWVKQVIVAYNKDQSPNKYQSPNKLNLGVGANRTEEEKPLILNVVKCLSRIKEYLPIVGLVDFNKLSAKLIFGADNGLLSLRTEDCLLYAFSVAGIVLSVVAYDYQEIGVLVTLFCLFHACVGLILPSLARLRTLYVPNELRGGMMSLSLVPVSAAILFFLVQGGYYRNIENSTIIAFAALGLFSAAGSMYLLKQWGKQLHNDWHKI</sequence>
<keyword evidence="2" id="KW-0472">Membrane</keyword>
<dbReference type="SUPFAM" id="SSF103473">
    <property type="entry name" value="MFS general substrate transporter"/>
    <property type="match status" value="1"/>
</dbReference>
<evidence type="ECO:0000313" key="3">
    <source>
        <dbReference type="EMBL" id="KAK1385954.1"/>
    </source>
</evidence>
<feature type="transmembrane region" description="Helical" evidence="2">
    <location>
        <begin position="118"/>
        <end position="138"/>
    </location>
</feature>
<keyword evidence="2" id="KW-0812">Transmembrane</keyword>
<feature type="transmembrane region" description="Helical" evidence="2">
    <location>
        <begin position="150"/>
        <end position="171"/>
    </location>
</feature>
<dbReference type="EMBL" id="JAUIZM010000005">
    <property type="protein sequence ID" value="KAK1385954.1"/>
    <property type="molecule type" value="Genomic_DNA"/>
</dbReference>
<evidence type="ECO:0000313" key="4">
    <source>
        <dbReference type="Proteomes" id="UP001237642"/>
    </source>
</evidence>
<feature type="transmembrane region" description="Helical" evidence="2">
    <location>
        <begin position="183"/>
        <end position="202"/>
    </location>
</feature>
<dbReference type="PANTHER" id="PTHR23516:SF2">
    <property type="entry name" value="MOLYBDATE-ANION TRANSPORTER"/>
    <property type="match status" value="1"/>
</dbReference>
<evidence type="ECO:0000256" key="2">
    <source>
        <dbReference type="SAM" id="Phobius"/>
    </source>
</evidence>
<dbReference type="AlphaFoldDB" id="A0AAD8MUV4"/>
<keyword evidence="2" id="KW-1133">Transmembrane helix</keyword>
<reference evidence="3" key="1">
    <citation type="submission" date="2023-02" db="EMBL/GenBank/DDBJ databases">
        <title>Genome of toxic invasive species Heracleum sosnowskyi carries increased number of genes despite the absence of recent whole-genome duplications.</title>
        <authorList>
            <person name="Schelkunov M."/>
            <person name="Shtratnikova V."/>
            <person name="Makarenko M."/>
            <person name="Klepikova A."/>
            <person name="Omelchenko D."/>
            <person name="Novikova G."/>
            <person name="Obukhova E."/>
            <person name="Bogdanov V."/>
            <person name="Penin A."/>
            <person name="Logacheva M."/>
        </authorList>
    </citation>
    <scope>NUCLEOTIDE SEQUENCE</scope>
    <source>
        <strain evidence="3">Hsosn_3</strain>
        <tissue evidence="3">Leaf</tissue>
    </source>
</reference>
<dbReference type="GO" id="GO:0015098">
    <property type="term" value="F:molybdate ion transmembrane transporter activity"/>
    <property type="evidence" value="ECO:0007669"/>
    <property type="project" value="InterPro"/>
</dbReference>
<protein>
    <submittedName>
        <fullName evidence="3">Uncharacterized protein</fullName>
    </submittedName>
</protein>
<dbReference type="InterPro" id="IPR036259">
    <property type="entry name" value="MFS_trans_sf"/>
</dbReference>
<dbReference type="InterPro" id="IPR008509">
    <property type="entry name" value="MOT2/MFSD5"/>
</dbReference>
<proteinExistence type="inferred from homology"/>
<comment type="similarity">
    <text evidence="1">Belongs to the major facilitator superfamily. Phosphate:H(+) symporter (TC 2.A.1.9) family.</text>
</comment>
<dbReference type="PANTHER" id="PTHR23516">
    <property type="entry name" value="SAM (S-ADENOSYL METHIONINE) TRANSPORTER"/>
    <property type="match status" value="1"/>
</dbReference>
<name>A0AAD8MUV4_9APIA</name>
<gene>
    <name evidence="3" type="ORF">POM88_023689</name>
</gene>
<organism evidence="3 4">
    <name type="scientific">Heracleum sosnowskyi</name>
    <dbReference type="NCBI Taxonomy" id="360622"/>
    <lineage>
        <taxon>Eukaryota</taxon>
        <taxon>Viridiplantae</taxon>
        <taxon>Streptophyta</taxon>
        <taxon>Embryophyta</taxon>
        <taxon>Tracheophyta</taxon>
        <taxon>Spermatophyta</taxon>
        <taxon>Magnoliopsida</taxon>
        <taxon>eudicotyledons</taxon>
        <taxon>Gunneridae</taxon>
        <taxon>Pentapetalae</taxon>
        <taxon>asterids</taxon>
        <taxon>campanulids</taxon>
        <taxon>Apiales</taxon>
        <taxon>Apiaceae</taxon>
        <taxon>Apioideae</taxon>
        <taxon>apioid superclade</taxon>
        <taxon>Tordylieae</taxon>
        <taxon>Tordyliinae</taxon>
        <taxon>Heracleum</taxon>
    </lineage>
</organism>
<dbReference type="InterPro" id="IPR015424">
    <property type="entry name" value="PyrdxlP-dep_Trfase"/>
</dbReference>
<reference evidence="3" key="2">
    <citation type="submission" date="2023-05" db="EMBL/GenBank/DDBJ databases">
        <authorList>
            <person name="Schelkunov M.I."/>
        </authorList>
    </citation>
    <scope>NUCLEOTIDE SEQUENCE</scope>
    <source>
        <strain evidence="3">Hsosn_3</strain>
        <tissue evidence="3">Leaf</tissue>
    </source>
</reference>